<dbReference type="EMBL" id="MNPL01033003">
    <property type="protein sequence ID" value="OQR66307.1"/>
    <property type="molecule type" value="Genomic_DNA"/>
</dbReference>
<accession>A0A1V9WYP0</accession>
<sequence length="15" mass="1870">MDKQEAREMYRKIDG</sequence>
<organism evidence="1 2">
    <name type="scientific">Tropilaelaps mercedesae</name>
    <dbReference type="NCBI Taxonomy" id="418985"/>
    <lineage>
        <taxon>Eukaryota</taxon>
        <taxon>Metazoa</taxon>
        <taxon>Ecdysozoa</taxon>
        <taxon>Arthropoda</taxon>
        <taxon>Chelicerata</taxon>
        <taxon>Arachnida</taxon>
        <taxon>Acari</taxon>
        <taxon>Parasitiformes</taxon>
        <taxon>Mesostigmata</taxon>
        <taxon>Gamasina</taxon>
        <taxon>Dermanyssoidea</taxon>
        <taxon>Laelapidae</taxon>
        <taxon>Tropilaelaps</taxon>
    </lineage>
</organism>
<keyword evidence="2" id="KW-1185">Reference proteome</keyword>
<reference evidence="1 2" key="1">
    <citation type="journal article" date="2017" name="Gigascience">
        <title>Draft genome of the honey bee ectoparasitic mite, Tropilaelaps mercedesae, is shaped by the parasitic life history.</title>
        <authorList>
            <person name="Dong X."/>
            <person name="Armstrong S.D."/>
            <person name="Xia D."/>
            <person name="Makepeace B.L."/>
            <person name="Darby A.C."/>
            <person name="Kadowaki T."/>
        </authorList>
    </citation>
    <scope>NUCLEOTIDE SEQUENCE [LARGE SCALE GENOMIC DNA]</scope>
    <source>
        <strain evidence="1">Wuxi-XJTLU</strain>
    </source>
</reference>
<proteinExistence type="predicted"/>
<evidence type="ECO:0000313" key="2">
    <source>
        <dbReference type="Proteomes" id="UP000192247"/>
    </source>
</evidence>
<evidence type="ECO:0000313" key="1">
    <source>
        <dbReference type="EMBL" id="OQR66307.1"/>
    </source>
</evidence>
<name>A0A1V9WYP0_9ACAR</name>
<protein>
    <submittedName>
        <fullName evidence="1">Uncharacterized protein</fullName>
    </submittedName>
</protein>
<comment type="caution">
    <text evidence="1">The sequence shown here is derived from an EMBL/GenBank/DDBJ whole genome shotgun (WGS) entry which is preliminary data.</text>
</comment>
<dbReference type="InParanoid" id="A0A1V9WYP0"/>
<gene>
    <name evidence="1" type="ORF">BIW11_05005</name>
</gene>
<dbReference type="Proteomes" id="UP000192247">
    <property type="component" value="Unassembled WGS sequence"/>
</dbReference>